<sequence>MKTKLIISAVLLSAALACQDDPMQKAEKVLTQIEIGKAGSQDPVVQGLIESYTPEYFIKATRPESDELSREEAAKLEFTKVKCYQLDADAFVDDILNEPRVMDYAYPAKDIALVYGRQNGKIILFEEMYLKNGKWYKDYPHFPLRSLPDLNQRIKEADSDEYYLLNLIGKWYLVYQQDGETLFQSCYTHLSCIKENQMRHLIVNWKNLAEENQATFREWEKRAKEAASRGSAIFKAYP</sequence>
<dbReference type="Proteomes" id="UP000824202">
    <property type="component" value="Unassembled WGS sequence"/>
</dbReference>
<organism evidence="1 2">
    <name type="scientific">Candidatus Odoribacter faecigallinarum</name>
    <dbReference type="NCBI Taxonomy" id="2838706"/>
    <lineage>
        <taxon>Bacteria</taxon>
        <taxon>Pseudomonadati</taxon>
        <taxon>Bacteroidota</taxon>
        <taxon>Bacteroidia</taxon>
        <taxon>Bacteroidales</taxon>
        <taxon>Odoribacteraceae</taxon>
        <taxon>Odoribacter</taxon>
    </lineage>
</organism>
<name>A0A9D1V1I5_9BACT</name>
<dbReference type="EMBL" id="DXFT01000190">
    <property type="protein sequence ID" value="HIX04357.1"/>
    <property type="molecule type" value="Genomic_DNA"/>
</dbReference>
<proteinExistence type="predicted"/>
<dbReference type="PROSITE" id="PS51257">
    <property type="entry name" value="PROKAR_LIPOPROTEIN"/>
    <property type="match status" value="1"/>
</dbReference>
<comment type="caution">
    <text evidence="1">The sequence shown here is derived from an EMBL/GenBank/DDBJ whole genome shotgun (WGS) entry which is preliminary data.</text>
</comment>
<evidence type="ECO:0000313" key="2">
    <source>
        <dbReference type="Proteomes" id="UP000824202"/>
    </source>
</evidence>
<reference evidence="1" key="2">
    <citation type="submission" date="2021-04" db="EMBL/GenBank/DDBJ databases">
        <authorList>
            <person name="Gilroy R."/>
        </authorList>
    </citation>
    <scope>NUCLEOTIDE SEQUENCE</scope>
    <source>
        <strain evidence="1">23274</strain>
    </source>
</reference>
<dbReference type="AlphaFoldDB" id="A0A9D1V1I5"/>
<protein>
    <recommendedName>
        <fullName evidence="3">Lipoprotein</fullName>
    </recommendedName>
</protein>
<evidence type="ECO:0000313" key="1">
    <source>
        <dbReference type="EMBL" id="HIX04357.1"/>
    </source>
</evidence>
<accession>A0A9D1V1I5</accession>
<evidence type="ECO:0008006" key="3">
    <source>
        <dbReference type="Google" id="ProtNLM"/>
    </source>
</evidence>
<reference evidence="1" key="1">
    <citation type="journal article" date="2021" name="PeerJ">
        <title>Extensive microbial diversity within the chicken gut microbiome revealed by metagenomics and culture.</title>
        <authorList>
            <person name="Gilroy R."/>
            <person name="Ravi A."/>
            <person name="Getino M."/>
            <person name="Pursley I."/>
            <person name="Horton D.L."/>
            <person name="Alikhan N.F."/>
            <person name="Baker D."/>
            <person name="Gharbi K."/>
            <person name="Hall N."/>
            <person name="Watson M."/>
            <person name="Adriaenssens E.M."/>
            <person name="Foster-Nyarko E."/>
            <person name="Jarju S."/>
            <person name="Secka A."/>
            <person name="Antonio M."/>
            <person name="Oren A."/>
            <person name="Chaudhuri R.R."/>
            <person name="La Ragione R."/>
            <person name="Hildebrand F."/>
            <person name="Pallen M.J."/>
        </authorList>
    </citation>
    <scope>NUCLEOTIDE SEQUENCE</scope>
    <source>
        <strain evidence="1">23274</strain>
    </source>
</reference>
<gene>
    <name evidence="1" type="ORF">H9863_09640</name>
</gene>